<feature type="domain" description="LRRCT" evidence="4">
    <location>
        <begin position="61"/>
        <end position="111"/>
    </location>
</feature>
<dbReference type="OMA" id="LCTHIRQ"/>
<sequence length="144" mass="16288">MGLEAHCWELSHNKLREISANTFSGLNGLQTLLLQYNQLTHASEEIFIHLPLLTFLRIHGNPWSCDCALREIIWWLQLPGNHQMGLYATCSSPEHIVGTTLKQVQINSLCENKVLPVYNHESVAGITLVCCLNSGQYLLNKFTQ</sequence>
<dbReference type="Pfam" id="PF13855">
    <property type="entry name" value="LRR_8"/>
    <property type="match status" value="1"/>
</dbReference>
<evidence type="ECO:0000313" key="6">
    <source>
        <dbReference type="Proteomes" id="UP000694388"/>
    </source>
</evidence>
<dbReference type="GO" id="GO:0005886">
    <property type="term" value="C:plasma membrane"/>
    <property type="evidence" value="ECO:0007669"/>
    <property type="project" value="TreeGrafter"/>
</dbReference>
<keyword evidence="2" id="KW-0732">Signal</keyword>
<reference evidence="5" key="2">
    <citation type="submission" date="2025-09" db="UniProtKB">
        <authorList>
            <consortium name="Ensembl"/>
        </authorList>
    </citation>
    <scope>IDENTIFICATION</scope>
</reference>
<keyword evidence="6" id="KW-1185">Reference proteome</keyword>
<dbReference type="InterPro" id="IPR001611">
    <property type="entry name" value="Leu-rich_rpt"/>
</dbReference>
<dbReference type="PANTHER" id="PTHR24369:SF210">
    <property type="entry name" value="CHAOPTIN-RELATED"/>
    <property type="match status" value="1"/>
</dbReference>
<evidence type="ECO:0000259" key="4">
    <source>
        <dbReference type="SMART" id="SM00082"/>
    </source>
</evidence>
<evidence type="ECO:0000256" key="3">
    <source>
        <dbReference type="ARBA" id="ARBA00022737"/>
    </source>
</evidence>
<dbReference type="InterPro" id="IPR050541">
    <property type="entry name" value="LRR_TM_domain-containing"/>
</dbReference>
<dbReference type="Proteomes" id="UP000694388">
    <property type="component" value="Unplaced"/>
</dbReference>
<dbReference type="SUPFAM" id="SSF52058">
    <property type="entry name" value="L domain-like"/>
    <property type="match status" value="1"/>
</dbReference>
<proteinExistence type="predicted"/>
<dbReference type="Ensembl" id="ENSEBUT00000016034.1">
    <property type="protein sequence ID" value="ENSEBUP00000015458.1"/>
    <property type="gene ID" value="ENSEBUG00000009742.1"/>
</dbReference>
<name>A0A8C4QH88_EPTBU</name>
<keyword evidence="3" id="KW-0677">Repeat</keyword>
<organism evidence="5 6">
    <name type="scientific">Eptatretus burgeri</name>
    <name type="common">Inshore hagfish</name>
    <dbReference type="NCBI Taxonomy" id="7764"/>
    <lineage>
        <taxon>Eukaryota</taxon>
        <taxon>Metazoa</taxon>
        <taxon>Chordata</taxon>
        <taxon>Craniata</taxon>
        <taxon>Vertebrata</taxon>
        <taxon>Cyclostomata</taxon>
        <taxon>Myxini</taxon>
        <taxon>Myxiniformes</taxon>
        <taxon>Myxinidae</taxon>
        <taxon>Eptatretinae</taxon>
        <taxon>Eptatretus</taxon>
    </lineage>
</organism>
<dbReference type="PANTHER" id="PTHR24369">
    <property type="entry name" value="ANTIGEN BSP, PUTATIVE-RELATED"/>
    <property type="match status" value="1"/>
</dbReference>
<dbReference type="SMART" id="SM00082">
    <property type="entry name" value="LRRCT"/>
    <property type="match status" value="1"/>
</dbReference>
<reference evidence="5" key="1">
    <citation type="submission" date="2025-08" db="UniProtKB">
        <authorList>
            <consortium name="Ensembl"/>
        </authorList>
    </citation>
    <scope>IDENTIFICATION</scope>
</reference>
<dbReference type="AlphaFoldDB" id="A0A8C4QH88"/>
<evidence type="ECO:0000313" key="5">
    <source>
        <dbReference type="Ensembl" id="ENSEBUP00000015458.1"/>
    </source>
</evidence>
<evidence type="ECO:0000256" key="2">
    <source>
        <dbReference type="ARBA" id="ARBA00022729"/>
    </source>
</evidence>
<dbReference type="InterPro" id="IPR032675">
    <property type="entry name" value="LRR_dom_sf"/>
</dbReference>
<accession>A0A8C4QH88</accession>
<evidence type="ECO:0000256" key="1">
    <source>
        <dbReference type="ARBA" id="ARBA00022614"/>
    </source>
</evidence>
<protein>
    <recommendedName>
        <fullName evidence="4">LRRCT domain-containing protein</fullName>
    </recommendedName>
</protein>
<dbReference type="InterPro" id="IPR000483">
    <property type="entry name" value="Cys-rich_flank_reg_C"/>
</dbReference>
<keyword evidence="1" id="KW-0433">Leucine-rich repeat</keyword>
<dbReference type="Gene3D" id="3.80.10.10">
    <property type="entry name" value="Ribonuclease Inhibitor"/>
    <property type="match status" value="1"/>
</dbReference>